<reference evidence="2" key="1">
    <citation type="journal article" date="2019" name="Sci. Rep.">
        <title>Draft genome of Tanacetum cinerariifolium, the natural source of mosquito coil.</title>
        <authorList>
            <person name="Yamashiro T."/>
            <person name="Shiraishi A."/>
            <person name="Satake H."/>
            <person name="Nakayama K."/>
        </authorList>
    </citation>
    <scope>NUCLEOTIDE SEQUENCE</scope>
</reference>
<dbReference type="EMBL" id="BKCJ011844899">
    <property type="protein sequence ID" value="GFD57783.1"/>
    <property type="molecule type" value="Genomic_DNA"/>
</dbReference>
<evidence type="ECO:0000313" key="2">
    <source>
        <dbReference type="EMBL" id="GFD57783.1"/>
    </source>
</evidence>
<comment type="caution">
    <text evidence="2">The sequence shown here is derived from an EMBL/GenBank/DDBJ whole genome shotgun (WGS) entry which is preliminary data.</text>
</comment>
<sequence>GRRTAVRELPQGLSGRQRSSRAPQCLAYSRRGRRELKLEQGFQSLAGQPAQRGRTGLSGAPQRPAPRRRCAGRFRPGAPEARAGK</sequence>
<gene>
    <name evidence="2" type="ORF">Tci_929752</name>
</gene>
<name>A0A699XF32_TANCI</name>
<protein>
    <submittedName>
        <fullName evidence="2">Uncharacterized protein</fullName>
    </submittedName>
</protein>
<proteinExistence type="predicted"/>
<feature type="non-terminal residue" evidence="2">
    <location>
        <position position="1"/>
    </location>
</feature>
<feature type="region of interest" description="Disordered" evidence="1">
    <location>
        <begin position="1"/>
        <end position="26"/>
    </location>
</feature>
<feature type="region of interest" description="Disordered" evidence="1">
    <location>
        <begin position="43"/>
        <end position="85"/>
    </location>
</feature>
<evidence type="ECO:0000256" key="1">
    <source>
        <dbReference type="SAM" id="MobiDB-lite"/>
    </source>
</evidence>
<organism evidence="2">
    <name type="scientific">Tanacetum cinerariifolium</name>
    <name type="common">Dalmatian daisy</name>
    <name type="synonym">Chrysanthemum cinerariifolium</name>
    <dbReference type="NCBI Taxonomy" id="118510"/>
    <lineage>
        <taxon>Eukaryota</taxon>
        <taxon>Viridiplantae</taxon>
        <taxon>Streptophyta</taxon>
        <taxon>Embryophyta</taxon>
        <taxon>Tracheophyta</taxon>
        <taxon>Spermatophyta</taxon>
        <taxon>Magnoliopsida</taxon>
        <taxon>eudicotyledons</taxon>
        <taxon>Gunneridae</taxon>
        <taxon>Pentapetalae</taxon>
        <taxon>asterids</taxon>
        <taxon>campanulids</taxon>
        <taxon>Asterales</taxon>
        <taxon>Asteraceae</taxon>
        <taxon>Asteroideae</taxon>
        <taxon>Anthemideae</taxon>
        <taxon>Anthemidinae</taxon>
        <taxon>Tanacetum</taxon>
    </lineage>
</organism>
<dbReference type="AlphaFoldDB" id="A0A699XF32"/>
<accession>A0A699XF32</accession>